<feature type="transmembrane region" description="Helical" evidence="2">
    <location>
        <begin position="151"/>
        <end position="169"/>
    </location>
</feature>
<name>A0AB34KDU3_9PEZI</name>
<dbReference type="SUPFAM" id="SSF47473">
    <property type="entry name" value="EF-hand"/>
    <property type="match status" value="1"/>
</dbReference>
<dbReference type="PANTHER" id="PTHR31495:SF0">
    <property type="entry name" value="BINDING PROTEIN CALEOSIN, PUTATIVE (AFU_ORTHOLOGUE AFUA_5G13750)-RELATED"/>
    <property type="match status" value="1"/>
</dbReference>
<comment type="caution">
    <text evidence="3">The sequence shown here is derived from an EMBL/GenBank/DDBJ whole genome shotgun (WGS) entry which is preliminary data.</text>
</comment>
<keyword evidence="2" id="KW-0472">Membrane</keyword>
<protein>
    <recommendedName>
        <fullName evidence="5">Caleosin</fullName>
    </recommendedName>
</protein>
<dbReference type="RefSeq" id="XP_069225259.1">
    <property type="nucleotide sequence ID" value="XM_069377637.1"/>
</dbReference>
<organism evidence="3 4">
    <name type="scientific">Cladosporium halotolerans</name>
    <dbReference type="NCBI Taxonomy" id="1052096"/>
    <lineage>
        <taxon>Eukaryota</taxon>
        <taxon>Fungi</taxon>
        <taxon>Dikarya</taxon>
        <taxon>Ascomycota</taxon>
        <taxon>Pezizomycotina</taxon>
        <taxon>Dothideomycetes</taxon>
        <taxon>Dothideomycetidae</taxon>
        <taxon>Cladosporiales</taxon>
        <taxon>Cladosporiaceae</taxon>
        <taxon>Cladosporium</taxon>
    </lineage>
</organism>
<dbReference type="GeneID" id="96010475"/>
<evidence type="ECO:0000313" key="4">
    <source>
        <dbReference type="Proteomes" id="UP000803884"/>
    </source>
</evidence>
<dbReference type="InterPro" id="IPR011992">
    <property type="entry name" value="EF-hand-dom_pair"/>
</dbReference>
<dbReference type="AlphaFoldDB" id="A0AB34KDU3"/>
<dbReference type="GO" id="GO:0005509">
    <property type="term" value="F:calcium ion binding"/>
    <property type="evidence" value="ECO:0007669"/>
    <property type="project" value="TreeGrafter"/>
</dbReference>
<reference evidence="3 4" key="1">
    <citation type="journal article" date="2020" name="Microbiol. Resour. Announc.">
        <title>Draft Genome Sequence of a Cladosporium Species Isolated from the Mesophotic Ascidian Didemnum maculosum.</title>
        <authorList>
            <person name="Gioti A."/>
            <person name="Siaperas R."/>
            <person name="Nikolaivits E."/>
            <person name="Le Goff G."/>
            <person name="Ouazzani J."/>
            <person name="Kotoulas G."/>
            <person name="Topakas E."/>
        </authorList>
    </citation>
    <scope>NUCLEOTIDE SEQUENCE [LARGE SCALE GENOMIC DNA]</scope>
    <source>
        <strain evidence="3 4">TM138-S3</strain>
    </source>
</reference>
<keyword evidence="4" id="KW-1185">Reference proteome</keyword>
<evidence type="ECO:0008006" key="5">
    <source>
        <dbReference type="Google" id="ProtNLM"/>
    </source>
</evidence>
<keyword evidence="2" id="KW-0812">Transmembrane</keyword>
<dbReference type="EMBL" id="JAAQHG020000062">
    <property type="protein sequence ID" value="KAL1582152.1"/>
    <property type="molecule type" value="Genomic_DNA"/>
</dbReference>
<dbReference type="PANTHER" id="PTHR31495">
    <property type="entry name" value="PEROXYGENASE 3-RELATED"/>
    <property type="match status" value="1"/>
</dbReference>
<evidence type="ECO:0000313" key="3">
    <source>
        <dbReference type="EMBL" id="KAL1582152.1"/>
    </source>
</evidence>
<dbReference type="Pfam" id="PF05042">
    <property type="entry name" value="Caleosin"/>
    <property type="match status" value="1"/>
</dbReference>
<gene>
    <name evidence="3" type="ORF">WHR41_09033</name>
</gene>
<dbReference type="Proteomes" id="UP000803884">
    <property type="component" value="Unassembled WGS sequence"/>
</dbReference>
<dbReference type="InterPro" id="IPR007736">
    <property type="entry name" value="Caleosin-related"/>
</dbReference>
<comment type="similarity">
    <text evidence="1">Belongs to the caleosin family.</text>
</comment>
<accession>A0AB34KDU3</accession>
<evidence type="ECO:0000256" key="1">
    <source>
        <dbReference type="ARBA" id="ARBA00006765"/>
    </source>
</evidence>
<keyword evidence="2" id="KW-1133">Transmembrane helix</keyword>
<sequence length="298" mass="34064">MQTCRPPKVPLQTKMAAPSENTLSDTIRHTVPTASNGDVTANPTTRKLYNELGKEINRYPQGKPYNVAIDTVPVTIERMPYVPSEGDKLVDPGTARATIAADNQHPNGTTKDNWAEKHKSKTVVQQHCLYFDQDGDGIIYPHDTFIACRKWGWGIFLSALATFIINFNLSYPTQSGWLPDPFFRIYISNVHKAKHGSDSMSFDNEGRFSPQKYEDIFAKYDKGQKGGLDWTDLLRFHRGQRMAMDFFGWSAVFFEWLAVYLLLWPDDGLLRKEDIRRVFDGSIFEYKAQEHARKTRGS</sequence>
<feature type="transmembrane region" description="Helical" evidence="2">
    <location>
        <begin position="246"/>
        <end position="264"/>
    </location>
</feature>
<proteinExistence type="inferred from homology"/>
<dbReference type="GO" id="GO:0004497">
    <property type="term" value="F:monooxygenase activity"/>
    <property type="evidence" value="ECO:0007669"/>
    <property type="project" value="TreeGrafter"/>
</dbReference>
<evidence type="ECO:0000256" key="2">
    <source>
        <dbReference type="SAM" id="Phobius"/>
    </source>
</evidence>